<protein>
    <recommendedName>
        <fullName evidence="5">Subtilisin</fullName>
    </recommendedName>
</protein>
<comment type="caution">
    <text evidence="3">The sequence shown here is derived from an EMBL/GenBank/DDBJ whole genome shotgun (WGS) entry which is preliminary data.</text>
</comment>
<evidence type="ECO:0000313" key="4">
    <source>
        <dbReference type="Proteomes" id="UP001295423"/>
    </source>
</evidence>
<feature type="region of interest" description="Disordered" evidence="1">
    <location>
        <begin position="291"/>
        <end position="315"/>
    </location>
</feature>
<gene>
    <name evidence="3" type="ORF">CYCCA115_LOCUS18910</name>
</gene>
<feature type="signal peptide" evidence="2">
    <location>
        <begin position="1"/>
        <end position="19"/>
    </location>
</feature>
<evidence type="ECO:0000256" key="2">
    <source>
        <dbReference type="SAM" id="SignalP"/>
    </source>
</evidence>
<evidence type="ECO:0000256" key="1">
    <source>
        <dbReference type="SAM" id="MobiDB-lite"/>
    </source>
</evidence>
<evidence type="ECO:0008006" key="5">
    <source>
        <dbReference type="Google" id="ProtNLM"/>
    </source>
</evidence>
<evidence type="ECO:0000313" key="3">
    <source>
        <dbReference type="EMBL" id="CAJ1960825.1"/>
    </source>
</evidence>
<sequence>MVPHFLILQLMMLLWQSDAQHPSYLWIDDDGCVVVTAKKEELMAFSQRVGPIPGEYCGPSTGLEGLNHLINTSSDVRQGCSLMEMCYYEWDCDYTDYTEMCGMETDDNAIQESRNCVVVPIKARIANGKSFDRSEMCQPDLVELNTSRRPSWSMSQAPSLAPSLAPLHPVAPSITWTDEDSCVVATPKKEKLMAFLKRVGPVSGEYCRPETGTETFNPGVTAPAMDLSQGCTIEEMCYFEWDCDYTDYTEMCGKETDDNTIEESRNCVVVPIKARIANGKSYDRSEMCQPDLTTLNTSAPPSQTPSEGGEEKAGDESGEIRNWYMKWQLFILLVCVVFH</sequence>
<feature type="chain" id="PRO_5042190129" description="Subtilisin" evidence="2">
    <location>
        <begin position="20"/>
        <end position="339"/>
    </location>
</feature>
<feature type="compositionally biased region" description="Polar residues" evidence="1">
    <location>
        <begin position="291"/>
        <end position="306"/>
    </location>
</feature>
<name>A0AAD2JL92_9STRA</name>
<dbReference type="AlphaFoldDB" id="A0AAD2JL92"/>
<reference evidence="3" key="1">
    <citation type="submission" date="2023-08" db="EMBL/GenBank/DDBJ databases">
        <authorList>
            <person name="Audoor S."/>
            <person name="Bilcke G."/>
        </authorList>
    </citation>
    <scope>NUCLEOTIDE SEQUENCE</scope>
</reference>
<keyword evidence="4" id="KW-1185">Reference proteome</keyword>
<accession>A0AAD2JL92</accession>
<dbReference type="Proteomes" id="UP001295423">
    <property type="component" value="Unassembled WGS sequence"/>
</dbReference>
<proteinExistence type="predicted"/>
<keyword evidence="2" id="KW-0732">Signal</keyword>
<organism evidence="3 4">
    <name type="scientific">Cylindrotheca closterium</name>
    <dbReference type="NCBI Taxonomy" id="2856"/>
    <lineage>
        <taxon>Eukaryota</taxon>
        <taxon>Sar</taxon>
        <taxon>Stramenopiles</taxon>
        <taxon>Ochrophyta</taxon>
        <taxon>Bacillariophyta</taxon>
        <taxon>Bacillariophyceae</taxon>
        <taxon>Bacillariophycidae</taxon>
        <taxon>Bacillariales</taxon>
        <taxon>Bacillariaceae</taxon>
        <taxon>Cylindrotheca</taxon>
    </lineage>
</organism>
<dbReference type="EMBL" id="CAKOGP040002072">
    <property type="protein sequence ID" value="CAJ1960825.1"/>
    <property type="molecule type" value="Genomic_DNA"/>
</dbReference>